<protein>
    <submittedName>
        <fullName evidence="4">GNAT family N-acetyltransferase</fullName>
    </submittedName>
</protein>
<dbReference type="InterPro" id="IPR000182">
    <property type="entry name" value="GNAT_dom"/>
</dbReference>
<sequence length="149" mass="16461">MAAPATLRPATRRDAAEILRLEEAGMRSYAEALWGNWEPSAAPATLALDGHEMILVSRRSVGCIASECHPDHLSIRKLYIAPAHQGRGLGALILQEKLRKAAALGIATRLSVLATNTGAQRFYRRQGFVCVRTTKERLTFEWTPPRNVE</sequence>
<dbReference type="InterPro" id="IPR016181">
    <property type="entry name" value="Acyl_CoA_acyltransferase"/>
</dbReference>
<dbReference type="AlphaFoldDB" id="A0AAE2VYX3"/>
<keyword evidence="1" id="KW-0808">Transferase</keyword>
<gene>
    <name evidence="4" type="ORF">JQV55_12365</name>
</gene>
<proteinExistence type="predicted"/>
<accession>A0AAE2VYX3</accession>
<dbReference type="Pfam" id="PF13508">
    <property type="entry name" value="Acetyltransf_7"/>
    <property type="match status" value="1"/>
</dbReference>
<evidence type="ECO:0000256" key="1">
    <source>
        <dbReference type="ARBA" id="ARBA00022679"/>
    </source>
</evidence>
<dbReference type="EMBL" id="JAFBRM010000003">
    <property type="protein sequence ID" value="MBM1714355.1"/>
    <property type="molecule type" value="Genomic_DNA"/>
</dbReference>
<comment type="caution">
    <text evidence="4">The sequence shown here is derived from an EMBL/GenBank/DDBJ whole genome shotgun (WGS) entry which is preliminary data.</text>
</comment>
<feature type="domain" description="N-acetyltransferase" evidence="3">
    <location>
        <begin position="5"/>
        <end position="147"/>
    </location>
</feature>
<keyword evidence="2" id="KW-0012">Acyltransferase</keyword>
<name>A0AAE2VYX3_9RHOB</name>
<evidence type="ECO:0000313" key="4">
    <source>
        <dbReference type="EMBL" id="MBM1714355.1"/>
    </source>
</evidence>
<keyword evidence="5" id="KW-1185">Reference proteome</keyword>
<dbReference type="Gene3D" id="3.40.630.30">
    <property type="match status" value="1"/>
</dbReference>
<organism evidence="4 5">
    <name type="scientific">Sulfitobacter geojensis</name>
    <dbReference type="NCBI Taxonomy" id="1342299"/>
    <lineage>
        <taxon>Bacteria</taxon>
        <taxon>Pseudomonadati</taxon>
        <taxon>Pseudomonadota</taxon>
        <taxon>Alphaproteobacteria</taxon>
        <taxon>Rhodobacterales</taxon>
        <taxon>Roseobacteraceae</taxon>
        <taxon>Sulfitobacter</taxon>
    </lineage>
</organism>
<dbReference type="PANTHER" id="PTHR43877">
    <property type="entry name" value="AMINOALKYLPHOSPHONATE N-ACETYLTRANSFERASE-RELATED-RELATED"/>
    <property type="match status" value="1"/>
</dbReference>
<dbReference type="PANTHER" id="PTHR43877:SF2">
    <property type="entry name" value="AMINOALKYLPHOSPHONATE N-ACETYLTRANSFERASE-RELATED"/>
    <property type="match status" value="1"/>
</dbReference>
<reference evidence="4 5" key="1">
    <citation type="submission" date="2021-01" db="EMBL/GenBank/DDBJ databases">
        <title>Diatom-associated Roseobacters Show Island Model of Population Structure.</title>
        <authorList>
            <person name="Qu L."/>
            <person name="Feng X."/>
            <person name="Chen Y."/>
            <person name="Li L."/>
            <person name="Wang X."/>
            <person name="Hu Z."/>
            <person name="Wang H."/>
            <person name="Luo H."/>
        </authorList>
    </citation>
    <scope>NUCLEOTIDE SEQUENCE [LARGE SCALE GENOMIC DNA]</scope>
    <source>
        <strain evidence="4 5">TR60-84</strain>
    </source>
</reference>
<evidence type="ECO:0000313" key="5">
    <source>
        <dbReference type="Proteomes" id="UP000732193"/>
    </source>
</evidence>
<dbReference type="SUPFAM" id="SSF55729">
    <property type="entry name" value="Acyl-CoA N-acyltransferases (Nat)"/>
    <property type="match status" value="1"/>
</dbReference>
<dbReference type="CDD" id="cd04301">
    <property type="entry name" value="NAT_SF"/>
    <property type="match status" value="1"/>
</dbReference>
<dbReference type="GO" id="GO:0016747">
    <property type="term" value="F:acyltransferase activity, transferring groups other than amino-acyl groups"/>
    <property type="evidence" value="ECO:0007669"/>
    <property type="project" value="InterPro"/>
</dbReference>
<dbReference type="RefSeq" id="WP_203242500.1">
    <property type="nucleotide sequence ID" value="NZ_JAFBRH010000003.1"/>
</dbReference>
<evidence type="ECO:0000259" key="3">
    <source>
        <dbReference type="PROSITE" id="PS51186"/>
    </source>
</evidence>
<dbReference type="InterPro" id="IPR050832">
    <property type="entry name" value="Bact_Acetyltransf"/>
</dbReference>
<dbReference type="Proteomes" id="UP000732193">
    <property type="component" value="Unassembled WGS sequence"/>
</dbReference>
<evidence type="ECO:0000256" key="2">
    <source>
        <dbReference type="ARBA" id="ARBA00023315"/>
    </source>
</evidence>
<dbReference type="PROSITE" id="PS51186">
    <property type="entry name" value="GNAT"/>
    <property type="match status" value="1"/>
</dbReference>